<organism evidence="2 3">
    <name type="scientific">Brassica carinata</name>
    <name type="common">Ethiopian mustard</name>
    <name type="synonym">Abyssinian cabbage</name>
    <dbReference type="NCBI Taxonomy" id="52824"/>
    <lineage>
        <taxon>Eukaryota</taxon>
        <taxon>Viridiplantae</taxon>
        <taxon>Streptophyta</taxon>
        <taxon>Embryophyta</taxon>
        <taxon>Tracheophyta</taxon>
        <taxon>Spermatophyta</taxon>
        <taxon>Magnoliopsida</taxon>
        <taxon>eudicotyledons</taxon>
        <taxon>Gunneridae</taxon>
        <taxon>Pentapetalae</taxon>
        <taxon>rosids</taxon>
        <taxon>malvids</taxon>
        <taxon>Brassicales</taxon>
        <taxon>Brassicaceae</taxon>
        <taxon>Brassiceae</taxon>
        <taxon>Brassica</taxon>
    </lineage>
</organism>
<comment type="caution">
    <text evidence="2">The sequence shown here is derived from an EMBL/GenBank/DDBJ whole genome shotgun (WGS) entry which is preliminary data.</text>
</comment>
<evidence type="ECO:0000313" key="3">
    <source>
        <dbReference type="Proteomes" id="UP000886595"/>
    </source>
</evidence>
<evidence type="ECO:0000256" key="1">
    <source>
        <dbReference type="SAM" id="MobiDB-lite"/>
    </source>
</evidence>
<sequence length="383" mass="43251">MSSRRKASSKSRRDCFVSGGSISQFDDVVPKVEFEIPSADPEDKEAYWEANGGVKPPRPGIWNPLPFRANPVRGCPSKSCPNGLAAIRSFCRVPEPVEFRLREAGEVAGSLPEGYFTCDSGVSHLEAIAEALWEFDHGSAKTPSDYDDHNRILLELPWLERPLFFVELMMRLWRRVVFPSSDRVGSERRSECHQRYFPLREMLMGHVATGPPHRCPLPFRLSSLRLMKSRGSKGEGRSKPTKTKTSLSITLRPMGKIFGDVLRVYLNSGEPVYLDEMFDFEIPPADGGSNEVPKFARHQGRSMGQEARMAQFKAEMADKEIARLKGELERSRCRERNRPRPGYGILFRSCQSCEGLPEQELSQRSRCHSEFLPSSRAGRVSPS</sequence>
<dbReference type="Proteomes" id="UP000886595">
    <property type="component" value="Unassembled WGS sequence"/>
</dbReference>
<gene>
    <name evidence="2" type="ORF">Bca52824_034672</name>
</gene>
<dbReference type="AlphaFoldDB" id="A0A8X7UZP5"/>
<feature type="region of interest" description="Disordered" evidence="1">
    <location>
        <begin position="364"/>
        <end position="383"/>
    </location>
</feature>
<name>A0A8X7UZP5_BRACI</name>
<feature type="region of interest" description="Disordered" evidence="1">
    <location>
        <begin position="1"/>
        <end position="22"/>
    </location>
</feature>
<keyword evidence="3" id="KW-1185">Reference proteome</keyword>
<evidence type="ECO:0000313" key="2">
    <source>
        <dbReference type="EMBL" id="KAG2298200.1"/>
    </source>
</evidence>
<feature type="compositionally biased region" description="Basic residues" evidence="1">
    <location>
        <begin position="1"/>
        <end position="10"/>
    </location>
</feature>
<protein>
    <submittedName>
        <fullName evidence="2">Uncharacterized protein</fullName>
    </submittedName>
</protein>
<reference evidence="2 3" key="1">
    <citation type="submission" date="2020-02" db="EMBL/GenBank/DDBJ databases">
        <authorList>
            <person name="Ma Q."/>
            <person name="Huang Y."/>
            <person name="Song X."/>
            <person name="Pei D."/>
        </authorList>
    </citation>
    <scope>NUCLEOTIDE SEQUENCE [LARGE SCALE GENOMIC DNA]</scope>
    <source>
        <strain evidence="2">Sxm20200214</strain>
        <tissue evidence="2">Leaf</tissue>
    </source>
</reference>
<accession>A0A8X7UZP5</accession>
<dbReference type="EMBL" id="JAAMPC010000008">
    <property type="protein sequence ID" value="KAG2298200.1"/>
    <property type="molecule type" value="Genomic_DNA"/>
</dbReference>
<proteinExistence type="predicted"/>